<organism evidence="2 3">
    <name type="scientific">Bacteroides thetaiotaomicron</name>
    <dbReference type="NCBI Taxonomy" id="818"/>
    <lineage>
        <taxon>Bacteria</taxon>
        <taxon>Pseudomonadati</taxon>
        <taxon>Bacteroidota</taxon>
        <taxon>Bacteroidia</taxon>
        <taxon>Bacteroidales</taxon>
        <taxon>Bacteroidaceae</taxon>
        <taxon>Bacteroides</taxon>
    </lineage>
</organism>
<reference evidence="2 3" key="1">
    <citation type="submission" date="2018-08" db="EMBL/GenBank/DDBJ databases">
        <title>A genome reference for cultivated species of the human gut microbiota.</title>
        <authorList>
            <person name="Zou Y."/>
            <person name="Xue W."/>
            <person name="Luo G."/>
        </authorList>
    </citation>
    <scope>NUCLEOTIDE SEQUENCE [LARGE SCALE GENOMIC DNA]</scope>
    <source>
        <strain evidence="2 3">AM30-26</strain>
    </source>
</reference>
<dbReference type="AlphaFoldDB" id="A0A412GI39"/>
<comment type="caution">
    <text evidence="2">The sequence shown here is derived from an EMBL/GenBank/DDBJ whole genome shotgun (WGS) entry which is preliminary data.</text>
</comment>
<proteinExistence type="predicted"/>
<protein>
    <recommendedName>
        <fullName evidence="4">Transmembrane protein</fullName>
    </recommendedName>
</protein>
<dbReference type="Proteomes" id="UP000284785">
    <property type="component" value="Unassembled WGS sequence"/>
</dbReference>
<dbReference type="EMBL" id="QSJP01000004">
    <property type="protein sequence ID" value="RHD89598.1"/>
    <property type="molecule type" value="Genomic_DNA"/>
</dbReference>
<keyword evidence="1" id="KW-1133">Transmembrane helix</keyword>
<gene>
    <name evidence="2" type="ORF">DW780_05825</name>
</gene>
<evidence type="ECO:0000313" key="2">
    <source>
        <dbReference type="EMBL" id="RHD89598.1"/>
    </source>
</evidence>
<name>A0A412GI39_BACT4</name>
<keyword evidence="1" id="KW-0472">Membrane</keyword>
<accession>A0A412GI39</accession>
<feature type="transmembrane region" description="Helical" evidence="1">
    <location>
        <begin position="20"/>
        <end position="38"/>
    </location>
</feature>
<evidence type="ECO:0008006" key="4">
    <source>
        <dbReference type="Google" id="ProtNLM"/>
    </source>
</evidence>
<evidence type="ECO:0000313" key="3">
    <source>
        <dbReference type="Proteomes" id="UP000284785"/>
    </source>
</evidence>
<sequence>MLSFKLSVCYPQSFYLSPPPIAFYLFNLFHVVSFYLSLSEISLPVIFCVIIIFFSFAGTFHLPAIISPTCIFYEIIPTIQITAQSISSDVYIIQVRYIIATVIHANGSLCIILPVPTEIIFECLHMSIRIFYPNKINACPIQIKVEFLTATVTVHIPIKTHPCTAT</sequence>
<feature type="transmembrane region" description="Helical" evidence="1">
    <location>
        <begin position="45"/>
        <end position="66"/>
    </location>
</feature>
<keyword evidence="1" id="KW-0812">Transmembrane</keyword>
<evidence type="ECO:0000256" key="1">
    <source>
        <dbReference type="SAM" id="Phobius"/>
    </source>
</evidence>